<organism evidence="2 3">
    <name type="scientific">Terriglobus albidus</name>
    <dbReference type="NCBI Taxonomy" id="1592106"/>
    <lineage>
        <taxon>Bacteria</taxon>
        <taxon>Pseudomonadati</taxon>
        <taxon>Acidobacteriota</taxon>
        <taxon>Terriglobia</taxon>
        <taxon>Terriglobales</taxon>
        <taxon>Acidobacteriaceae</taxon>
        <taxon>Terriglobus</taxon>
    </lineage>
</organism>
<feature type="compositionally biased region" description="Pro residues" evidence="1">
    <location>
        <begin position="124"/>
        <end position="138"/>
    </location>
</feature>
<sequence length="295" mass="32316">MKLSHRLWSRRRLLFTAATASVARLLRPSRLLATANTACHLTPELTVGPYYVDYELLRTDIRENRPGLPLHLSIVLLNARTCKPLSNAAVDIWHCDAAGIYSGYTKMNPDKMDFGPGRPGGFDGPPPPPPTGTLPQGPPKDGDHHAPLQMHTTDNETFLRGVQITGKDGTAKFLTIYPGWYVSRDTHIHLKVHTGGHDDHGKYTSGHVRHIGQIAFSDALSDQVAQLEPYVSHKVPRTHLADDTVFHGDLSGIMLHTTQVNPARLADGLYGTITFTVDPEAEPGPEGFRGPPPSQ</sequence>
<dbReference type="PANTHER" id="PTHR34315:SF1">
    <property type="entry name" value="INTRADIOL RING-CLEAVAGE DIOXYGENASES DOMAIN-CONTAINING PROTEIN-RELATED"/>
    <property type="match status" value="1"/>
</dbReference>
<dbReference type="OrthoDB" id="9800887at2"/>
<gene>
    <name evidence="2" type="ORF">FTW19_16620</name>
</gene>
<feature type="region of interest" description="Disordered" evidence="1">
    <location>
        <begin position="112"/>
        <end position="149"/>
    </location>
</feature>
<dbReference type="InterPro" id="IPR006311">
    <property type="entry name" value="TAT_signal"/>
</dbReference>
<dbReference type="GO" id="GO:0016702">
    <property type="term" value="F:oxidoreductase activity, acting on single donors with incorporation of molecular oxygen, incorporation of two atoms of oxygen"/>
    <property type="evidence" value="ECO:0007669"/>
    <property type="project" value="InterPro"/>
</dbReference>
<dbReference type="Proteomes" id="UP000321820">
    <property type="component" value="Chromosome"/>
</dbReference>
<dbReference type="AlphaFoldDB" id="A0A5B9EHD4"/>
<dbReference type="EMBL" id="CP042806">
    <property type="protein sequence ID" value="QEE29476.1"/>
    <property type="molecule type" value="Genomic_DNA"/>
</dbReference>
<dbReference type="PROSITE" id="PS51318">
    <property type="entry name" value="TAT"/>
    <property type="match status" value="1"/>
</dbReference>
<dbReference type="CDD" id="cd03457">
    <property type="entry name" value="intradiol_dioxygenase_like"/>
    <property type="match status" value="1"/>
</dbReference>
<dbReference type="SUPFAM" id="SSF49482">
    <property type="entry name" value="Aromatic compound dioxygenase"/>
    <property type="match status" value="1"/>
</dbReference>
<dbReference type="KEGG" id="talb:FTW19_16620"/>
<proteinExistence type="predicted"/>
<dbReference type="Gene3D" id="2.60.130.10">
    <property type="entry name" value="Aromatic compound dioxygenase"/>
    <property type="match status" value="1"/>
</dbReference>
<name>A0A5B9EHD4_9BACT</name>
<keyword evidence="2" id="KW-0560">Oxidoreductase</keyword>
<dbReference type="InterPro" id="IPR015889">
    <property type="entry name" value="Intradiol_dOase_core"/>
</dbReference>
<dbReference type="GO" id="GO:0005506">
    <property type="term" value="F:iron ion binding"/>
    <property type="evidence" value="ECO:0007669"/>
    <property type="project" value="InterPro"/>
</dbReference>
<dbReference type="RefSeq" id="WP_147648668.1">
    <property type="nucleotide sequence ID" value="NZ_CP042806.1"/>
</dbReference>
<dbReference type="PANTHER" id="PTHR34315">
    <property type="match status" value="1"/>
</dbReference>
<evidence type="ECO:0000256" key="1">
    <source>
        <dbReference type="SAM" id="MobiDB-lite"/>
    </source>
</evidence>
<evidence type="ECO:0000313" key="2">
    <source>
        <dbReference type="EMBL" id="QEE29476.1"/>
    </source>
</evidence>
<accession>A0A5B9EHD4</accession>
<keyword evidence="2" id="KW-0223">Dioxygenase</keyword>
<keyword evidence="3" id="KW-1185">Reference proteome</keyword>
<evidence type="ECO:0000313" key="3">
    <source>
        <dbReference type="Proteomes" id="UP000321820"/>
    </source>
</evidence>
<reference evidence="2 3" key="1">
    <citation type="submission" date="2019-08" db="EMBL/GenBank/DDBJ databases">
        <title>Complete genome sequence of Terriglobus albidus strain ORNL.</title>
        <authorList>
            <person name="Podar M."/>
        </authorList>
    </citation>
    <scope>NUCLEOTIDE SEQUENCE [LARGE SCALE GENOMIC DNA]</scope>
    <source>
        <strain evidence="2 3">ORNL</strain>
    </source>
</reference>
<protein>
    <submittedName>
        <fullName evidence="2">Intradiol ring-cleavage dioxygenase</fullName>
    </submittedName>
</protein>